<keyword evidence="1" id="KW-1133">Transmembrane helix</keyword>
<dbReference type="OrthoDB" id="6234541at2759"/>
<evidence type="ECO:0000313" key="3">
    <source>
        <dbReference type="Proteomes" id="UP000784294"/>
    </source>
</evidence>
<dbReference type="EMBL" id="CAAALY010256893">
    <property type="protein sequence ID" value="VEL38098.1"/>
    <property type="molecule type" value="Genomic_DNA"/>
</dbReference>
<evidence type="ECO:0000313" key="2">
    <source>
        <dbReference type="EMBL" id="VEL38098.1"/>
    </source>
</evidence>
<evidence type="ECO:0008006" key="4">
    <source>
        <dbReference type="Google" id="ProtNLM"/>
    </source>
</evidence>
<keyword evidence="3" id="KW-1185">Reference proteome</keyword>
<gene>
    <name evidence="2" type="ORF">PXEA_LOCUS31538</name>
</gene>
<feature type="transmembrane region" description="Helical" evidence="1">
    <location>
        <begin position="19"/>
        <end position="43"/>
    </location>
</feature>
<organism evidence="2 3">
    <name type="scientific">Protopolystoma xenopodis</name>
    <dbReference type="NCBI Taxonomy" id="117903"/>
    <lineage>
        <taxon>Eukaryota</taxon>
        <taxon>Metazoa</taxon>
        <taxon>Spiralia</taxon>
        <taxon>Lophotrochozoa</taxon>
        <taxon>Platyhelminthes</taxon>
        <taxon>Monogenea</taxon>
        <taxon>Polyopisthocotylea</taxon>
        <taxon>Polystomatidea</taxon>
        <taxon>Polystomatidae</taxon>
        <taxon>Protopolystoma</taxon>
    </lineage>
</organism>
<dbReference type="AlphaFoldDB" id="A0A448XJE4"/>
<feature type="transmembrane region" description="Helical" evidence="1">
    <location>
        <begin position="50"/>
        <end position="70"/>
    </location>
</feature>
<keyword evidence="1" id="KW-0472">Membrane</keyword>
<comment type="caution">
    <text evidence="2">The sequence shown here is derived from an EMBL/GenBank/DDBJ whole genome shotgun (WGS) entry which is preliminary data.</text>
</comment>
<protein>
    <recommendedName>
        <fullName evidence="4">Transmembrane protein 107</fullName>
    </recommendedName>
</protein>
<dbReference type="Proteomes" id="UP000784294">
    <property type="component" value="Unassembled WGS sequence"/>
</dbReference>
<reference evidence="2" key="1">
    <citation type="submission" date="2018-11" db="EMBL/GenBank/DDBJ databases">
        <authorList>
            <consortium name="Pathogen Informatics"/>
        </authorList>
    </citation>
    <scope>NUCLEOTIDE SEQUENCE</scope>
</reference>
<sequence>MVVLLSELISWLRVTPFELVIHCVSLAICLFFSVLYDEAIWLIDRTPSQALWVIFSPLFTADAFAAYFNLTLLARHIHLSQQHGFYK</sequence>
<proteinExistence type="predicted"/>
<keyword evidence="1" id="KW-0812">Transmembrane</keyword>
<accession>A0A448XJE4</accession>
<evidence type="ECO:0000256" key="1">
    <source>
        <dbReference type="SAM" id="Phobius"/>
    </source>
</evidence>
<name>A0A448XJE4_9PLAT</name>